<evidence type="ECO:0000256" key="2">
    <source>
        <dbReference type="SAM" id="MobiDB-lite"/>
    </source>
</evidence>
<dbReference type="PANTHER" id="PTHR35185">
    <property type="entry name" value="SERINE/THREONINE-RICH PROTEIN ADG2-RELATED"/>
    <property type="match status" value="1"/>
</dbReference>
<dbReference type="InterPro" id="IPR052479">
    <property type="entry name" value="GPI-anchor_Adhesion_Reg"/>
</dbReference>
<comment type="caution">
    <text evidence="5">The sequence shown here is derived from an EMBL/GenBank/DDBJ whole genome shotgun (WGS) entry which is preliminary data.</text>
</comment>
<evidence type="ECO:0000313" key="6">
    <source>
        <dbReference type="Proteomes" id="UP001610335"/>
    </source>
</evidence>
<dbReference type="EMBL" id="JBFXLS010000001">
    <property type="protein sequence ID" value="KAL2835220.1"/>
    <property type="molecule type" value="Genomic_DNA"/>
</dbReference>
<protein>
    <submittedName>
        <fullName evidence="5">Ser-Thr-rich glycosyl-phosphatidyl-inositol-anchored membrane family-domain-containing protein</fullName>
    </submittedName>
</protein>
<evidence type="ECO:0000256" key="1">
    <source>
        <dbReference type="ARBA" id="ARBA00022729"/>
    </source>
</evidence>
<dbReference type="Pfam" id="PF10342">
    <property type="entry name" value="Kre9_KNH"/>
    <property type="match status" value="1"/>
</dbReference>
<keyword evidence="1 3" id="KW-0732">Signal</keyword>
<dbReference type="PANTHER" id="PTHR35185:SF1">
    <property type="entry name" value="UPF0619 GPI-ANCHORED MEMBRANE PROTEIN C1322.10"/>
    <property type="match status" value="1"/>
</dbReference>
<accession>A0ABR4J5I9</accession>
<dbReference type="InterPro" id="IPR018466">
    <property type="entry name" value="Kre9/Knh1-like_N"/>
</dbReference>
<dbReference type="Proteomes" id="UP001610335">
    <property type="component" value="Unassembled WGS sequence"/>
</dbReference>
<feature type="compositionally biased region" description="Low complexity" evidence="2">
    <location>
        <begin position="126"/>
        <end position="144"/>
    </location>
</feature>
<feature type="domain" description="Yeast cell wall synthesis Kre9/Knh1-like N-terminal" evidence="4">
    <location>
        <begin position="26"/>
        <end position="115"/>
    </location>
</feature>
<name>A0ABR4J5I9_9EURO</name>
<evidence type="ECO:0000313" key="5">
    <source>
        <dbReference type="EMBL" id="KAL2835220.1"/>
    </source>
</evidence>
<organism evidence="5 6">
    <name type="scientific">Aspergillus cavernicola</name>
    <dbReference type="NCBI Taxonomy" id="176166"/>
    <lineage>
        <taxon>Eukaryota</taxon>
        <taxon>Fungi</taxon>
        <taxon>Dikarya</taxon>
        <taxon>Ascomycota</taxon>
        <taxon>Pezizomycotina</taxon>
        <taxon>Eurotiomycetes</taxon>
        <taxon>Eurotiomycetidae</taxon>
        <taxon>Eurotiales</taxon>
        <taxon>Aspergillaceae</taxon>
        <taxon>Aspergillus</taxon>
        <taxon>Aspergillus subgen. Nidulantes</taxon>
    </lineage>
</organism>
<proteinExistence type="predicted"/>
<evidence type="ECO:0000256" key="3">
    <source>
        <dbReference type="SAM" id="SignalP"/>
    </source>
</evidence>
<feature type="signal peptide" evidence="3">
    <location>
        <begin position="1"/>
        <end position="18"/>
    </location>
</feature>
<keyword evidence="6" id="KW-1185">Reference proteome</keyword>
<reference evidence="5 6" key="1">
    <citation type="submission" date="2024-07" db="EMBL/GenBank/DDBJ databases">
        <title>Section-level genome sequencing and comparative genomics of Aspergillus sections Usti and Cavernicolus.</title>
        <authorList>
            <consortium name="Lawrence Berkeley National Laboratory"/>
            <person name="Nybo J.L."/>
            <person name="Vesth T.C."/>
            <person name="Theobald S."/>
            <person name="Frisvad J.C."/>
            <person name="Larsen T.O."/>
            <person name="Kjaerboelling I."/>
            <person name="Rothschild-Mancinelli K."/>
            <person name="Lyhne E.K."/>
            <person name="Kogle M.E."/>
            <person name="Barry K."/>
            <person name="Clum A."/>
            <person name="Na H."/>
            <person name="Ledsgaard L."/>
            <person name="Lin J."/>
            <person name="Lipzen A."/>
            <person name="Kuo A."/>
            <person name="Riley R."/>
            <person name="Mondo S."/>
            <person name="LaButti K."/>
            <person name="Haridas S."/>
            <person name="Pangalinan J."/>
            <person name="Salamov A.A."/>
            <person name="Simmons B.A."/>
            <person name="Magnuson J.K."/>
            <person name="Chen J."/>
            <person name="Drula E."/>
            <person name="Henrissat B."/>
            <person name="Wiebenga A."/>
            <person name="Lubbers R.J."/>
            <person name="Gomes A.C."/>
            <person name="Makela M.R."/>
            <person name="Stajich J."/>
            <person name="Grigoriev I.V."/>
            <person name="Mortensen U.H."/>
            <person name="De vries R.P."/>
            <person name="Baker S.E."/>
            <person name="Andersen M.R."/>
        </authorList>
    </citation>
    <scope>NUCLEOTIDE SEQUENCE [LARGE SCALE GENOMIC DNA]</scope>
    <source>
        <strain evidence="5 6">CBS 600.67</strain>
    </source>
</reference>
<sequence>MHFTSPLSLLTFAVSALALTITSPSTTNQKVDLSEPFTIRWTTVPSDPQNFTITLVNMLGHNVNQDLVKNIDSSEEEYTIEGVDDIPIANNYQINFRSTDRENMGILAQSPMFNVTKVAEEERDNTTATTATQSAPSQTETNAAGGKGVVVGSGVVALMMGFVAVAL</sequence>
<evidence type="ECO:0000259" key="4">
    <source>
        <dbReference type="Pfam" id="PF10342"/>
    </source>
</evidence>
<feature type="region of interest" description="Disordered" evidence="2">
    <location>
        <begin position="122"/>
        <end position="146"/>
    </location>
</feature>
<feature type="chain" id="PRO_5045440177" evidence="3">
    <location>
        <begin position="19"/>
        <end position="167"/>
    </location>
</feature>
<gene>
    <name evidence="5" type="ORF">BDW59DRAFT_156037</name>
</gene>